<gene>
    <name evidence="2" type="ORF">A3H68_00665</name>
</gene>
<feature type="transmembrane region" description="Helical" evidence="1">
    <location>
        <begin position="241"/>
        <end position="258"/>
    </location>
</feature>
<evidence type="ECO:0000256" key="1">
    <source>
        <dbReference type="SAM" id="Phobius"/>
    </source>
</evidence>
<keyword evidence="1" id="KW-1133">Transmembrane helix</keyword>
<keyword evidence="1" id="KW-0812">Transmembrane</keyword>
<evidence type="ECO:0000313" key="3">
    <source>
        <dbReference type="Proteomes" id="UP000176429"/>
    </source>
</evidence>
<comment type="caution">
    <text evidence="2">The sequence shown here is derived from an EMBL/GenBank/DDBJ whole genome shotgun (WGS) entry which is preliminary data.</text>
</comment>
<feature type="transmembrane region" description="Helical" evidence="1">
    <location>
        <begin position="406"/>
        <end position="425"/>
    </location>
</feature>
<proteinExistence type="predicted"/>
<protein>
    <recommendedName>
        <fullName evidence="4">Glycosyltransferase RgtA/B/C/D-like domain-containing protein</fullName>
    </recommendedName>
</protein>
<dbReference type="Proteomes" id="UP000176429">
    <property type="component" value="Unassembled WGS sequence"/>
</dbReference>
<organism evidence="2 3">
    <name type="scientific">Candidatus Taylorbacteria bacterium RIFCSPLOWO2_02_FULL_46_40</name>
    <dbReference type="NCBI Taxonomy" id="1802329"/>
    <lineage>
        <taxon>Bacteria</taxon>
        <taxon>Candidatus Tayloriibacteriota</taxon>
    </lineage>
</organism>
<feature type="transmembrane region" description="Helical" evidence="1">
    <location>
        <begin position="374"/>
        <end position="394"/>
    </location>
</feature>
<keyword evidence="1" id="KW-0472">Membrane</keyword>
<feature type="transmembrane region" description="Helical" evidence="1">
    <location>
        <begin position="119"/>
        <end position="138"/>
    </location>
</feature>
<feature type="transmembrane region" description="Helical" evidence="1">
    <location>
        <begin position="339"/>
        <end position="362"/>
    </location>
</feature>
<reference evidence="2 3" key="1">
    <citation type="journal article" date="2016" name="Nat. Commun.">
        <title>Thousands of microbial genomes shed light on interconnected biogeochemical processes in an aquifer system.</title>
        <authorList>
            <person name="Anantharaman K."/>
            <person name="Brown C.T."/>
            <person name="Hug L.A."/>
            <person name="Sharon I."/>
            <person name="Castelle C.J."/>
            <person name="Probst A.J."/>
            <person name="Thomas B.C."/>
            <person name="Singh A."/>
            <person name="Wilkins M.J."/>
            <person name="Karaoz U."/>
            <person name="Brodie E.L."/>
            <person name="Williams K.H."/>
            <person name="Hubbard S.S."/>
            <person name="Banfield J.F."/>
        </authorList>
    </citation>
    <scope>NUCLEOTIDE SEQUENCE [LARGE SCALE GENOMIC DNA]</scope>
</reference>
<sequence length="618" mass="70596">MRQLSTYSLKNVGRRFNEAVKRHKAALWLALLVSAVYGSHHFFIAKLFLADEIKYHPVTMESNFDESIYAARANAVFQGQLFAGDITLAENKGSPSLLPILNPAIMGILGRVLGSIESAFIFSDFLFPPIIFIILYLLAFEITGRKTLSLFFSTLFIFIPKIFLTLPPISPSLLKTFFFNILPDPNNGLYFGRFEYPKITYLFSALTYYLSFRSIKRGETTPLYLAGLFFGLSFYTYLYDWVYFLVAVTTTCVGFIILKKYNDALKILKIIGIGFLISAPYWLNFLLLNQLPHYPDLANRIGIEISDDFRFLTVWKSYLRNILLIGALIFLLKKTGIRLPMYLIGFLAAYFFVVNLQVVLGYNPHPDHWYRVTFLPIALSTLAILHAIIIRFINNQKSFWTEKIRGYGKTAAVIIIILIFGRSQYSEYLFSAQNAKSYSLDKAAEASYEWLDANTPRGANVASLSPQTNGELPIYTANKTFLPNGFHTTAPDEFVWKRFMETSAMFGISENKFAQLAENSGYLLYLFHNEYRDRTPNSNFEGGAGSGRKISKEFLERKLEEYKKVSKTGEKLLRGDNSSEYLYFGPLEQSIGTDPAKRFSGIEKVYDRDNIRIYRTGL</sequence>
<feature type="transmembrane region" description="Helical" evidence="1">
    <location>
        <begin position="270"/>
        <end position="291"/>
    </location>
</feature>
<feature type="transmembrane region" description="Helical" evidence="1">
    <location>
        <begin position="311"/>
        <end position="332"/>
    </location>
</feature>
<evidence type="ECO:0008006" key="4">
    <source>
        <dbReference type="Google" id="ProtNLM"/>
    </source>
</evidence>
<name>A0A1G2P0J4_9BACT</name>
<accession>A0A1G2P0J4</accession>
<feature type="transmembrane region" description="Helical" evidence="1">
    <location>
        <begin position="150"/>
        <end position="170"/>
    </location>
</feature>
<evidence type="ECO:0000313" key="2">
    <source>
        <dbReference type="EMBL" id="OHA41239.1"/>
    </source>
</evidence>
<dbReference type="EMBL" id="MHSH01000034">
    <property type="protein sequence ID" value="OHA41239.1"/>
    <property type="molecule type" value="Genomic_DNA"/>
</dbReference>
<dbReference type="AlphaFoldDB" id="A0A1G2P0J4"/>